<evidence type="ECO:0000256" key="1">
    <source>
        <dbReference type="ARBA" id="ARBA00004123"/>
    </source>
</evidence>
<organism evidence="7 8">
    <name type="scientific">Hibiscus sabdariffa</name>
    <name type="common">roselle</name>
    <dbReference type="NCBI Taxonomy" id="183260"/>
    <lineage>
        <taxon>Eukaryota</taxon>
        <taxon>Viridiplantae</taxon>
        <taxon>Streptophyta</taxon>
        <taxon>Embryophyta</taxon>
        <taxon>Tracheophyta</taxon>
        <taxon>Spermatophyta</taxon>
        <taxon>Magnoliopsida</taxon>
        <taxon>eudicotyledons</taxon>
        <taxon>Gunneridae</taxon>
        <taxon>Pentapetalae</taxon>
        <taxon>rosids</taxon>
        <taxon>malvids</taxon>
        <taxon>Malvales</taxon>
        <taxon>Malvaceae</taxon>
        <taxon>Malvoideae</taxon>
        <taxon>Hibiscus</taxon>
    </lineage>
</organism>
<gene>
    <name evidence="7" type="ORF">V6N12_075015</name>
</gene>
<protein>
    <recommendedName>
        <fullName evidence="6">WPP domain-containing protein</fullName>
    </recommendedName>
</protein>
<evidence type="ECO:0000259" key="6">
    <source>
        <dbReference type="Pfam" id="PF13943"/>
    </source>
</evidence>
<keyword evidence="8" id="KW-1185">Reference proteome</keyword>
<name>A0ABR2BZ92_9ROSI</name>
<feature type="domain" description="WPP" evidence="6">
    <location>
        <begin position="34"/>
        <end position="124"/>
    </location>
</feature>
<evidence type="ECO:0000256" key="5">
    <source>
        <dbReference type="SAM" id="MobiDB-lite"/>
    </source>
</evidence>
<dbReference type="PANTHER" id="PTHR34362">
    <property type="entry name" value="WPP DOMAIN-CONTAINING PROTEIN 1-RELATED"/>
    <property type="match status" value="1"/>
</dbReference>
<comment type="subcellular location">
    <subcellularLocation>
        <location evidence="2">Cytoplasm</location>
    </subcellularLocation>
    <subcellularLocation>
        <location evidence="1">Nucleus</location>
    </subcellularLocation>
</comment>
<sequence>MAETESTTAATEPYQTQPQERLDDIAAKINNLALRIWPPSQRTRDAVIQRLVETLSSQSALSKRYGSIPEAEASSVANSIEEEAFSVAGAAFSPDDDGIAILQMYSKEISKRMLDTVKSRASAAPASDAPSGTEAPNDKEISLSPVNEEA</sequence>
<dbReference type="Proteomes" id="UP001472677">
    <property type="component" value="Unassembled WGS sequence"/>
</dbReference>
<dbReference type="Pfam" id="PF13943">
    <property type="entry name" value="WPP"/>
    <property type="match status" value="1"/>
</dbReference>
<feature type="region of interest" description="Disordered" evidence="5">
    <location>
        <begin position="1"/>
        <end position="20"/>
    </location>
</feature>
<dbReference type="InterPro" id="IPR025265">
    <property type="entry name" value="WPP_dom"/>
</dbReference>
<evidence type="ECO:0000256" key="3">
    <source>
        <dbReference type="ARBA" id="ARBA00022490"/>
    </source>
</evidence>
<dbReference type="EMBL" id="JBBPBM010000072">
    <property type="protein sequence ID" value="KAK8512436.1"/>
    <property type="molecule type" value="Genomic_DNA"/>
</dbReference>
<feature type="region of interest" description="Disordered" evidence="5">
    <location>
        <begin position="116"/>
        <end position="150"/>
    </location>
</feature>
<accession>A0ABR2BZ92</accession>
<evidence type="ECO:0000313" key="7">
    <source>
        <dbReference type="EMBL" id="KAK8512436.1"/>
    </source>
</evidence>
<dbReference type="PANTHER" id="PTHR34362:SF1">
    <property type="entry name" value="WPP DOMAIN-CONTAINING PROTEIN 1-RELATED"/>
    <property type="match status" value="1"/>
</dbReference>
<dbReference type="InterPro" id="IPR044692">
    <property type="entry name" value="WPP1/2/3"/>
</dbReference>
<dbReference type="InterPro" id="IPR038214">
    <property type="entry name" value="WPP_sf"/>
</dbReference>
<evidence type="ECO:0000256" key="2">
    <source>
        <dbReference type="ARBA" id="ARBA00004496"/>
    </source>
</evidence>
<feature type="compositionally biased region" description="Low complexity" evidence="5">
    <location>
        <begin position="1"/>
        <end position="12"/>
    </location>
</feature>
<proteinExistence type="predicted"/>
<reference evidence="7 8" key="1">
    <citation type="journal article" date="2024" name="G3 (Bethesda)">
        <title>Genome assembly of Hibiscus sabdariffa L. provides insights into metabolisms of medicinal natural products.</title>
        <authorList>
            <person name="Kim T."/>
        </authorList>
    </citation>
    <scope>NUCLEOTIDE SEQUENCE [LARGE SCALE GENOMIC DNA]</scope>
    <source>
        <strain evidence="7">TK-2024</strain>
        <tissue evidence="7">Old leaves</tissue>
    </source>
</reference>
<dbReference type="Gene3D" id="1.10.246.200">
    <property type="entry name" value="WPP domain"/>
    <property type="match status" value="1"/>
</dbReference>
<evidence type="ECO:0000256" key="4">
    <source>
        <dbReference type="ARBA" id="ARBA00023242"/>
    </source>
</evidence>
<feature type="compositionally biased region" description="Low complexity" evidence="5">
    <location>
        <begin position="119"/>
        <end position="131"/>
    </location>
</feature>
<keyword evidence="4" id="KW-0539">Nucleus</keyword>
<comment type="caution">
    <text evidence="7">The sequence shown here is derived from an EMBL/GenBank/DDBJ whole genome shotgun (WGS) entry which is preliminary data.</text>
</comment>
<keyword evidence="3" id="KW-0963">Cytoplasm</keyword>
<evidence type="ECO:0000313" key="8">
    <source>
        <dbReference type="Proteomes" id="UP001472677"/>
    </source>
</evidence>